<dbReference type="Pfam" id="PF20152">
    <property type="entry name" value="DUF6534"/>
    <property type="match status" value="1"/>
</dbReference>
<protein>
    <recommendedName>
        <fullName evidence="3">DUF6534 domain-containing protein</fullName>
    </recommendedName>
</protein>
<comment type="caution">
    <text evidence="4">The sequence shown here is derived from an EMBL/GenBank/DDBJ whole genome shotgun (WGS) entry which is preliminary data.</text>
</comment>
<dbReference type="Proteomes" id="UP000298390">
    <property type="component" value="Unassembled WGS sequence"/>
</dbReference>
<feature type="region of interest" description="Disordered" evidence="1">
    <location>
        <begin position="303"/>
        <end position="327"/>
    </location>
</feature>
<evidence type="ECO:0000313" key="4">
    <source>
        <dbReference type="EMBL" id="TFY53854.1"/>
    </source>
</evidence>
<proteinExistence type="predicted"/>
<feature type="transmembrane region" description="Helical" evidence="2">
    <location>
        <begin position="34"/>
        <end position="55"/>
    </location>
</feature>
<evidence type="ECO:0000256" key="1">
    <source>
        <dbReference type="SAM" id="MobiDB-lite"/>
    </source>
</evidence>
<accession>A0A4Y9XUB2</accession>
<reference evidence="4 5" key="1">
    <citation type="submission" date="2019-01" db="EMBL/GenBank/DDBJ databases">
        <title>Genome sequencing of the rare red list fungi Fomitopsis rosea.</title>
        <authorList>
            <person name="Buettner E."/>
            <person name="Kellner H."/>
        </authorList>
    </citation>
    <scope>NUCLEOTIDE SEQUENCE [LARGE SCALE GENOMIC DNA]</scope>
    <source>
        <strain evidence="4 5">DSM 105464</strain>
    </source>
</reference>
<sequence>MSRIVPGTLQYNVRVPVSMVGVNLHLNDTMGCTFIGVLFALGLYGASCAQTIFYYHEYPKDHIRLKALTVRWLYSGVYASPNGTAIPSDLRNRLLDTASTILDICFLWYWLITYHSDTGGLSVLPDAFTAEFFLASLTVCIATAAVVASTVPASIQTVTAFVADAYITTSLCVILWGRKTGFKRTEVLITTLIVYAIHRGIFTGLIQLAHFTTYISTIHSDSLYWMLWHIPGSKIYVNSLLAVLNVRHQLREGPPEAEYSLDVFSLDSTPGQSVSVSRRRSRATLNKTTQSRTHIMLTREVVRDDGERTRVPSPINETDVGDKVPYS</sequence>
<dbReference type="PANTHER" id="PTHR40465">
    <property type="entry name" value="CHROMOSOME 1, WHOLE GENOME SHOTGUN SEQUENCE"/>
    <property type="match status" value="1"/>
</dbReference>
<feature type="transmembrane region" description="Helical" evidence="2">
    <location>
        <begin position="188"/>
        <end position="209"/>
    </location>
</feature>
<keyword evidence="2" id="KW-0472">Membrane</keyword>
<evidence type="ECO:0000256" key="2">
    <source>
        <dbReference type="SAM" id="Phobius"/>
    </source>
</evidence>
<name>A0A4Y9XUB2_9APHY</name>
<keyword evidence="2" id="KW-0812">Transmembrane</keyword>
<dbReference type="PANTHER" id="PTHR40465:SF1">
    <property type="entry name" value="DUF6534 DOMAIN-CONTAINING PROTEIN"/>
    <property type="match status" value="1"/>
</dbReference>
<dbReference type="STRING" id="34475.A0A4Y9XUB2"/>
<feature type="domain" description="DUF6534" evidence="3">
    <location>
        <begin position="160"/>
        <end position="248"/>
    </location>
</feature>
<dbReference type="AlphaFoldDB" id="A0A4Y9XUB2"/>
<dbReference type="InterPro" id="IPR045339">
    <property type="entry name" value="DUF6534"/>
</dbReference>
<organism evidence="4 5">
    <name type="scientific">Rhodofomes roseus</name>
    <dbReference type="NCBI Taxonomy" id="34475"/>
    <lineage>
        <taxon>Eukaryota</taxon>
        <taxon>Fungi</taxon>
        <taxon>Dikarya</taxon>
        <taxon>Basidiomycota</taxon>
        <taxon>Agaricomycotina</taxon>
        <taxon>Agaricomycetes</taxon>
        <taxon>Polyporales</taxon>
        <taxon>Rhodofomes</taxon>
    </lineage>
</organism>
<evidence type="ECO:0000313" key="5">
    <source>
        <dbReference type="Proteomes" id="UP000298390"/>
    </source>
</evidence>
<gene>
    <name evidence="4" type="ORF">EVJ58_g9208</name>
</gene>
<dbReference type="EMBL" id="SEKV01000768">
    <property type="protein sequence ID" value="TFY53854.1"/>
    <property type="molecule type" value="Genomic_DNA"/>
</dbReference>
<evidence type="ECO:0000259" key="3">
    <source>
        <dbReference type="Pfam" id="PF20152"/>
    </source>
</evidence>
<feature type="transmembrane region" description="Helical" evidence="2">
    <location>
        <begin position="132"/>
        <end position="151"/>
    </location>
</feature>
<keyword evidence="2" id="KW-1133">Transmembrane helix</keyword>
<feature type="transmembrane region" description="Helical" evidence="2">
    <location>
        <begin position="94"/>
        <end position="112"/>
    </location>
</feature>